<evidence type="ECO:0000256" key="2">
    <source>
        <dbReference type="SAM" id="Phobius"/>
    </source>
</evidence>
<feature type="region of interest" description="Disordered" evidence="1">
    <location>
        <begin position="370"/>
        <end position="396"/>
    </location>
</feature>
<feature type="region of interest" description="Disordered" evidence="1">
    <location>
        <begin position="304"/>
        <end position="340"/>
    </location>
</feature>
<feature type="region of interest" description="Disordered" evidence="1">
    <location>
        <begin position="417"/>
        <end position="506"/>
    </location>
</feature>
<organism evidence="3 4">
    <name type="scientific">Methylobacterium hispanicum</name>
    <dbReference type="NCBI Taxonomy" id="270350"/>
    <lineage>
        <taxon>Bacteria</taxon>
        <taxon>Pseudomonadati</taxon>
        <taxon>Pseudomonadota</taxon>
        <taxon>Alphaproteobacteria</taxon>
        <taxon>Hyphomicrobiales</taxon>
        <taxon>Methylobacteriaceae</taxon>
        <taxon>Methylobacterium</taxon>
    </lineage>
</organism>
<feature type="compositionally biased region" description="Low complexity" evidence="1">
    <location>
        <begin position="324"/>
        <end position="340"/>
    </location>
</feature>
<keyword evidence="2" id="KW-0472">Membrane</keyword>
<feature type="compositionally biased region" description="Low complexity" evidence="1">
    <location>
        <begin position="32"/>
        <end position="53"/>
    </location>
</feature>
<evidence type="ECO:0000313" key="3">
    <source>
        <dbReference type="EMBL" id="GJD89407.1"/>
    </source>
</evidence>
<reference evidence="3" key="2">
    <citation type="submission" date="2021-08" db="EMBL/GenBank/DDBJ databases">
        <authorList>
            <person name="Tani A."/>
            <person name="Ola A."/>
            <person name="Ogura Y."/>
            <person name="Katsura K."/>
            <person name="Hayashi T."/>
        </authorList>
    </citation>
    <scope>NUCLEOTIDE SEQUENCE</scope>
    <source>
        <strain evidence="3">DSM 16372</strain>
    </source>
</reference>
<feature type="compositionally biased region" description="Basic and acidic residues" evidence="1">
    <location>
        <begin position="418"/>
        <end position="495"/>
    </location>
</feature>
<comment type="caution">
    <text evidence="3">The sequence shown here is derived from an EMBL/GenBank/DDBJ whole genome shotgun (WGS) entry which is preliminary data.</text>
</comment>
<feature type="transmembrane region" description="Helical" evidence="2">
    <location>
        <begin position="231"/>
        <end position="252"/>
    </location>
</feature>
<accession>A0AAV4ZLU4</accession>
<dbReference type="EMBL" id="BPQO01000011">
    <property type="protein sequence ID" value="GJD89407.1"/>
    <property type="molecule type" value="Genomic_DNA"/>
</dbReference>
<dbReference type="RefSeq" id="WP_238230230.1">
    <property type="nucleotide sequence ID" value="NZ_BPQO01000011.1"/>
</dbReference>
<feature type="compositionally biased region" description="Acidic residues" evidence="1">
    <location>
        <begin position="187"/>
        <end position="218"/>
    </location>
</feature>
<name>A0AAV4ZLU4_9HYPH</name>
<feature type="compositionally biased region" description="Basic and acidic residues" evidence="1">
    <location>
        <begin position="143"/>
        <end position="164"/>
    </location>
</feature>
<protein>
    <submittedName>
        <fullName evidence="3">Uncharacterized protein</fullName>
    </submittedName>
</protein>
<keyword evidence="4" id="KW-1185">Reference proteome</keyword>
<gene>
    <name evidence="3" type="ORF">BHAOGJBA_2934</name>
</gene>
<feature type="compositionally biased region" description="Basic and acidic residues" evidence="1">
    <location>
        <begin position="1"/>
        <end position="12"/>
    </location>
</feature>
<dbReference type="Proteomes" id="UP001055247">
    <property type="component" value="Unassembled WGS sequence"/>
</dbReference>
<sequence>MTKDRRASARDPEDMDVAGFDLGLDADEAPDPADAFGTGPSRQAAPVRSAAPARPRPEAMPEPDDLPEFEGDPFGGPPPFEAPVRSAPPAQGHRPDPGDWASMQEIGGSTPRGAGFGGGEPDGDPAEEFANFGGARSVASLGRRAEEPEPKGSYRAEAAGHDDVVMPFGDDEGQGEIPKGSLYREDETYEEGDGQEDDPALTLDDEPGPEEENADEQDEAKPSLVDRLKRFALPAAAAAAIGGGGYVGWTLLSPMLSSGDVAPIQAAAPIVPKQPVAGLPPFPPSAQAQQRPALPGAAAALPALPGQQPVSVPELPMQPRPVGLPQSSALPQASAAQLPAAQIQPQPFPAAQLPQAQAPQLVAALQPAATGFAPPEPSRTAAASAPSFGGGLNGRTVPSTDIESKLAAIASDLAALRGRQDEAARSAQSERDDLRNRMGDLERRIGETRRPQASLPDRDETNPRRAERVQREASTERQGRPDRRGESRAVYREASADDGTPPPKPKVVQGFSLKGVSRGVASVEGRGGVVEVGVGQIIPGVGEVKAIRRYGSDWVVVVGKGVIVQQ</sequence>
<reference evidence="3" key="1">
    <citation type="journal article" date="2016" name="Front. Microbiol.">
        <title>Genome Sequence of the Piezophilic, Mesophilic Sulfate-Reducing Bacterium Desulfovibrio indicus J2T.</title>
        <authorList>
            <person name="Cao J."/>
            <person name="Maignien L."/>
            <person name="Shao Z."/>
            <person name="Alain K."/>
            <person name="Jebbar M."/>
        </authorList>
    </citation>
    <scope>NUCLEOTIDE SEQUENCE</scope>
    <source>
        <strain evidence="3">DSM 16372</strain>
    </source>
</reference>
<evidence type="ECO:0000256" key="1">
    <source>
        <dbReference type="SAM" id="MobiDB-lite"/>
    </source>
</evidence>
<keyword evidence="2" id="KW-1133">Transmembrane helix</keyword>
<feature type="compositionally biased region" description="Acidic residues" evidence="1">
    <location>
        <begin position="61"/>
        <end position="71"/>
    </location>
</feature>
<evidence type="ECO:0000313" key="4">
    <source>
        <dbReference type="Proteomes" id="UP001055247"/>
    </source>
</evidence>
<feature type="region of interest" description="Disordered" evidence="1">
    <location>
        <begin position="1"/>
        <end position="222"/>
    </location>
</feature>
<proteinExistence type="predicted"/>
<dbReference type="AlphaFoldDB" id="A0AAV4ZLU4"/>
<keyword evidence="2" id="KW-0812">Transmembrane</keyword>